<dbReference type="AlphaFoldDB" id="A0A7C2XPS9"/>
<dbReference type="GO" id="GO:0003677">
    <property type="term" value="F:DNA binding"/>
    <property type="evidence" value="ECO:0007669"/>
    <property type="project" value="UniProtKB-KW"/>
</dbReference>
<dbReference type="PANTHER" id="PTHR34719">
    <property type="entry name" value="NICKEL-RESPONSIVE REGULATOR"/>
    <property type="match status" value="1"/>
</dbReference>
<keyword evidence="2 7" id="KW-0533">Nickel</keyword>
<keyword evidence="5 7" id="KW-0238">DNA-binding</keyword>
<sequence length="135" mass="15611">MLKRFSVSLEEGLLADFDEFIKRRQYTNRSEAIRDLIRKVFVKEEWGEDKEVIGVITLVYDHHQFQIQERITEIQHDHHQLVTSATHVHMDHHNCLEVLIVRGQASMIQTLAEKLIALRGVKDGHLATSSTGKSI</sequence>
<accession>A0A7C2XPS9</accession>
<dbReference type="GO" id="GO:0010045">
    <property type="term" value="P:response to nickel cation"/>
    <property type="evidence" value="ECO:0007669"/>
    <property type="project" value="InterPro"/>
</dbReference>
<keyword evidence="4 7" id="KW-0805">Transcription regulation</keyword>
<dbReference type="NCBIfam" id="NF003381">
    <property type="entry name" value="PRK04460.1"/>
    <property type="match status" value="1"/>
</dbReference>
<keyword evidence="6 7" id="KW-0804">Transcription</keyword>
<dbReference type="InterPro" id="IPR022988">
    <property type="entry name" value="Ni_resp_reg_NikR"/>
</dbReference>
<dbReference type="SUPFAM" id="SSF47598">
    <property type="entry name" value="Ribbon-helix-helix"/>
    <property type="match status" value="1"/>
</dbReference>
<reference evidence="10" key="1">
    <citation type="journal article" date="2020" name="mSystems">
        <title>Genome- and Community-Level Interaction Insights into Carbon Utilization and Element Cycling Functions of Hydrothermarchaeota in Hydrothermal Sediment.</title>
        <authorList>
            <person name="Zhou Z."/>
            <person name="Liu Y."/>
            <person name="Xu W."/>
            <person name="Pan J."/>
            <person name="Luo Z.H."/>
            <person name="Li M."/>
        </authorList>
    </citation>
    <scope>NUCLEOTIDE SEQUENCE [LARGE SCALE GENOMIC DNA]</scope>
    <source>
        <strain evidence="10">SpSt-1224</strain>
    </source>
</reference>
<dbReference type="InterPro" id="IPR013321">
    <property type="entry name" value="Arc_rbn_hlx_hlx"/>
</dbReference>
<dbReference type="Pfam" id="PF08753">
    <property type="entry name" value="NikR_C"/>
    <property type="match status" value="1"/>
</dbReference>
<feature type="domain" description="Transcription factor NikR nickel binding C-terminal" evidence="9">
    <location>
        <begin position="53"/>
        <end position="128"/>
    </location>
</feature>
<feature type="binding site" evidence="7">
    <location>
        <position position="87"/>
    </location>
    <ligand>
        <name>Ni(2+)</name>
        <dbReference type="ChEBI" id="CHEBI:49786"/>
    </ligand>
</feature>
<evidence type="ECO:0000256" key="2">
    <source>
        <dbReference type="ARBA" id="ARBA00022596"/>
    </source>
</evidence>
<dbReference type="NCBIfam" id="NF002169">
    <property type="entry name" value="PRK01002.1"/>
    <property type="match status" value="1"/>
</dbReference>
<evidence type="ECO:0000256" key="3">
    <source>
        <dbReference type="ARBA" id="ARBA00022723"/>
    </source>
</evidence>
<evidence type="ECO:0000256" key="1">
    <source>
        <dbReference type="ARBA" id="ARBA00008478"/>
    </source>
</evidence>
<proteinExistence type="inferred from homology"/>
<gene>
    <name evidence="10" type="primary">nikR</name>
    <name evidence="10" type="ORF">ENN98_07930</name>
</gene>
<dbReference type="InterPro" id="IPR014864">
    <property type="entry name" value="TF_NikR_Ni-bd_C"/>
</dbReference>
<dbReference type="Proteomes" id="UP000885986">
    <property type="component" value="Unassembled WGS sequence"/>
</dbReference>
<protein>
    <recommendedName>
        <fullName evidence="7">Putative nickel-responsive regulator</fullName>
    </recommendedName>
</protein>
<organism evidence="10">
    <name type="scientific">Desulfurivibrio alkaliphilus</name>
    <dbReference type="NCBI Taxonomy" id="427923"/>
    <lineage>
        <taxon>Bacteria</taxon>
        <taxon>Pseudomonadati</taxon>
        <taxon>Thermodesulfobacteriota</taxon>
        <taxon>Desulfobulbia</taxon>
        <taxon>Desulfobulbales</taxon>
        <taxon>Desulfobulbaceae</taxon>
        <taxon>Desulfurivibrio</taxon>
    </lineage>
</organism>
<dbReference type="Gene3D" id="3.30.70.1150">
    <property type="entry name" value="ACT-like. Chain A, domain 2"/>
    <property type="match status" value="1"/>
</dbReference>
<dbReference type="Pfam" id="PF01402">
    <property type="entry name" value="RHH_1"/>
    <property type="match status" value="1"/>
</dbReference>
<feature type="binding site" evidence="7">
    <location>
        <position position="89"/>
    </location>
    <ligand>
        <name>Ni(2+)</name>
        <dbReference type="ChEBI" id="CHEBI:49786"/>
    </ligand>
</feature>
<name>A0A7C2XPS9_9BACT</name>
<dbReference type="PANTHER" id="PTHR34719:SF2">
    <property type="entry name" value="NICKEL-RESPONSIVE REGULATOR"/>
    <property type="match status" value="1"/>
</dbReference>
<dbReference type="InterPro" id="IPR045865">
    <property type="entry name" value="ACT-like_dom_sf"/>
</dbReference>
<dbReference type="EMBL" id="DSDS01000178">
    <property type="protein sequence ID" value="HET98596.1"/>
    <property type="molecule type" value="Genomic_DNA"/>
</dbReference>
<evidence type="ECO:0000256" key="4">
    <source>
        <dbReference type="ARBA" id="ARBA00023015"/>
    </source>
</evidence>
<evidence type="ECO:0000313" key="10">
    <source>
        <dbReference type="EMBL" id="HET98596.1"/>
    </source>
</evidence>
<dbReference type="HAMAP" id="MF_00476">
    <property type="entry name" value="NikR"/>
    <property type="match status" value="1"/>
</dbReference>
<dbReference type="InterPro" id="IPR027271">
    <property type="entry name" value="Acetolactate_synth/TF_NikR_C"/>
</dbReference>
<evidence type="ECO:0000259" key="8">
    <source>
        <dbReference type="Pfam" id="PF01402"/>
    </source>
</evidence>
<evidence type="ECO:0000256" key="6">
    <source>
        <dbReference type="ARBA" id="ARBA00023163"/>
    </source>
</evidence>
<dbReference type="NCBIfam" id="NF001884">
    <property type="entry name" value="PRK00630.1"/>
    <property type="match status" value="1"/>
</dbReference>
<evidence type="ECO:0000256" key="7">
    <source>
        <dbReference type="HAMAP-Rule" id="MF_00476"/>
    </source>
</evidence>
<evidence type="ECO:0000259" key="9">
    <source>
        <dbReference type="Pfam" id="PF08753"/>
    </source>
</evidence>
<dbReference type="GO" id="GO:0016151">
    <property type="term" value="F:nickel cation binding"/>
    <property type="evidence" value="ECO:0007669"/>
    <property type="project" value="UniProtKB-UniRule"/>
</dbReference>
<dbReference type="InterPro" id="IPR010985">
    <property type="entry name" value="Ribbon_hlx_hlx"/>
</dbReference>
<feature type="domain" description="Ribbon-helix-helix protein CopG" evidence="8">
    <location>
        <begin position="3"/>
        <end position="38"/>
    </location>
</feature>
<dbReference type="GO" id="GO:0003700">
    <property type="term" value="F:DNA-binding transcription factor activity"/>
    <property type="evidence" value="ECO:0007669"/>
    <property type="project" value="UniProtKB-UniRule"/>
</dbReference>
<comment type="similarity">
    <text evidence="1 7">Belongs to the transcriptional regulatory CopG/NikR family.</text>
</comment>
<dbReference type="NCBIfam" id="NF002815">
    <property type="entry name" value="PRK02967.1"/>
    <property type="match status" value="1"/>
</dbReference>
<dbReference type="Gene3D" id="1.10.1220.10">
    <property type="entry name" value="Met repressor-like"/>
    <property type="match status" value="1"/>
</dbReference>
<keyword evidence="3 7" id="KW-0479">Metal-binding</keyword>
<dbReference type="CDD" id="cd22231">
    <property type="entry name" value="RHH_NikR_HicB-like"/>
    <property type="match status" value="1"/>
</dbReference>
<feature type="binding site" evidence="7">
    <location>
        <position position="76"/>
    </location>
    <ligand>
        <name>Ni(2+)</name>
        <dbReference type="ChEBI" id="CHEBI:49786"/>
    </ligand>
</feature>
<evidence type="ECO:0000256" key="5">
    <source>
        <dbReference type="ARBA" id="ARBA00023125"/>
    </source>
</evidence>
<comment type="cofactor">
    <cofactor evidence="7">
        <name>Ni(2+)</name>
        <dbReference type="ChEBI" id="CHEBI:49786"/>
    </cofactor>
    <text evidence="7">Binds 1 nickel ion per subunit.</text>
</comment>
<comment type="caution">
    <text evidence="10">The sequence shown here is derived from an EMBL/GenBank/DDBJ whole genome shotgun (WGS) entry which is preliminary data.</text>
</comment>
<dbReference type="InterPro" id="IPR002145">
    <property type="entry name" value="CopG"/>
</dbReference>
<feature type="binding site" evidence="7">
    <location>
        <position position="95"/>
    </location>
    <ligand>
        <name>Ni(2+)</name>
        <dbReference type="ChEBI" id="CHEBI:49786"/>
    </ligand>
</feature>
<dbReference type="SUPFAM" id="SSF55021">
    <property type="entry name" value="ACT-like"/>
    <property type="match status" value="1"/>
</dbReference>
<comment type="function">
    <text evidence="7">Transcriptional regulator.</text>
</comment>
<dbReference type="InterPro" id="IPR050192">
    <property type="entry name" value="CopG/NikR_regulator"/>
</dbReference>